<evidence type="ECO:0000256" key="1">
    <source>
        <dbReference type="SAM" id="MobiDB-lite"/>
    </source>
</evidence>
<feature type="transmembrane region" description="Helical" evidence="2">
    <location>
        <begin position="177"/>
        <end position="196"/>
    </location>
</feature>
<dbReference type="PANTHER" id="PTHR32089">
    <property type="entry name" value="METHYL-ACCEPTING CHEMOTAXIS PROTEIN MCPB"/>
    <property type="match status" value="1"/>
</dbReference>
<dbReference type="CDD" id="cd06225">
    <property type="entry name" value="HAMP"/>
    <property type="match status" value="1"/>
</dbReference>
<comment type="caution">
    <text evidence="4">The sequence shown here is derived from an EMBL/GenBank/DDBJ whole genome shotgun (WGS) entry which is preliminary data.</text>
</comment>
<sequence>MPMIRSITHKLLACFALVAAATVVTALLLHVLLTVLEGDQRASADSREALTVLEGIAGAIIVQDGAVGRYILSLDAATLEPFRGSGLDSYTRSVGQLRTLKAGDTAQLGRIAALDGAVGAWREAARDDVKRMTVTEASRKAMAVVRELLAEIRRVERETVATRSAAIDTAFAATSRAAMAGSALALVVAIGAWVFAARHLARPLVRLTGTMRRLAEGELDTAVPDTGRRDEIGAMARALEVFKANAVERGRLEAGRAAAERHRAEEKAALLRGLATRFQNSVGQAVAELIGSAETMRGGAADLIELVTRTDGQAGAIARSADAVSAHMQVVAGGAEELAASIAEVDTQIARAAGASDDAPPVPRPPTTPRGTWPWWPNRSAS</sequence>
<name>A0ABX2TG98_9PROT</name>
<dbReference type="SUPFAM" id="SSF158472">
    <property type="entry name" value="HAMP domain-like"/>
    <property type="match status" value="1"/>
</dbReference>
<dbReference type="PROSITE" id="PS50885">
    <property type="entry name" value="HAMP"/>
    <property type="match status" value="1"/>
</dbReference>
<evidence type="ECO:0000313" key="5">
    <source>
        <dbReference type="Proteomes" id="UP000584642"/>
    </source>
</evidence>
<dbReference type="SMART" id="SM00304">
    <property type="entry name" value="HAMP"/>
    <property type="match status" value="1"/>
</dbReference>
<dbReference type="Pfam" id="PF00672">
    <property type="entry name" value="HAMP"/>
    <property type="match status" value="1"/>
</dbReference>
<feature type="compositionally biased region" description="Low complexity" evidence="1">
    <location>
        <begin position="369"/>
        <end position="382"/>
    </location>
</feature>
<keyword evidence="2" id="KW-0812">Transmembrane</keyword>
<reference evidence="4 5" key="1">
    <citation type="submission" date="2020-05" db="EMBL/GenBank/DDBJ databases">
        <title>Azospirillum oleiclasticum sp. nov, a nitrogen-fixing and heavy crude oil-emulsifying bacterium isolated from the crude oil of Yumen Oilfield.</title>
        <authorList>
            <person name="Wu D."/>
            <person name="Cai M."/>
            <person name="Zhang X."/>
        </authorList>
    </citation>
    <scope>NUCLEOTIDE SEQUENCE [LARGE SCALE GENOMIC DNA]</scope>
    <source>
        <strain evidence="4 5">ROY-1-1-2</strain>
    </source>
</reference>
<dbReference type="Pfam" id="PF05227">
    <property type="entry name" value="CHASE3"/>
    <property type="match status" value="1"/>
</dbReference>
<dbReference type="EMBL" id="JABFDB010000025">
    <property type="protein sequence ID" value="NYZ23278.1"/>
    <property type="molecule type" value="Genomic_DNA"/>
</dbReference>
<dbReference type="InterPro" id="IPR003660">
    <property type="entry name" value="HAMP_dom"/>
</dbReference>
<dbReference type="Gene3D" id="1.10.8.500">
    <property type="entry name" value="HAMP domain in histidine kinase"/>
    <property type="match status" value="1"/>
</dbReference>
<evidence type="ECO:0000256" key="2">
    <source>
        <dbReference type="SAM" id="Phobius"/>
    </source>
</evidence>
<evidence type="ECO:0000259" key="3">
    <source>
        <dbReference type="PROSITE" id="PS50885"/>
    </source>
</evidence>
<keyword evidence="2" id="KW-0472">Membrane</keyword>
<keyword evidence="5" id="KW-1185">Reference proteome</keyword>
<feature type="domain" description="HAMP" evidence="3">
    <location>
        <begin position="198"/>
        <end position="251"/>
    </location>
</feature>
<proteinExistence type="predicted"/>
<dbReference type="PANTHER" id="PTHR32089:SF112">
    <property type="entry name" value="LYSOZYME-LIKE PROTEIN-RELATED"/>
    <property type="match status" value="1"/>
</dbReference>
<keyword evidence="2" id="KW-1133">Transmembrane helix</keyword>
<protein>
    <submittedName>
        <fullName evidence="4">HAMP domain-containing protein</fullName>
    </submittedName>
</protein>
<gene>
    <name evidence="4" type="ORF">HND93_26530</name>
</gene>
<organism evidence="4 5">
    <name type="scientific">Azospirillum oleiclasticum</name>
    <dbReference type="NCBI Taxonomy" id="2735135"/>
    <lineage>
        <taxon>Bacteria</taxon>
        <taxon>Pseudomonadati</taxon>
        <taxon>Pseudomonadota</taxon>
        <taxon>Alphaproteobacteria</taxon>
        <taxon>Rhodospirillales</taxon>
        <taxon>Azospirillaceae</taxon>
        <taxon>Azospirillum</taxon>
    </lineage>
</organism>
<dbReference type="RefSeq" id="WP_180285045.1">
    <property type="nucleotide sequence ID" value="NZ_JABFDB010000025.1"/>
</dbReference>
<dbReference type="InterPro" id="IPR007891">
    <property type="entry name" value="CHASE3"/>
</dbReference>
<evidence type="ECO:0000313" key="4">
    <source>
        <dbReference type="EMBL" id="NYZ23278.1"/>
    </source>
</evidence>
<dbReference type="Proteomes" id="UP000584642">
    <property type="component" value="Unassembled WGS sequence"/>
</dbReference>
<feature type="region of interest" description="Disordered" evidence="1">
    <location>
        <begin position="353"/>
        <end position="382"/>
    </location>
</feature>
<accession>A0ABX2TG98</accession>